<evidence type="ECO:0000313" key="3">
    <source>
        <dbReference type="Proteomes" id="UP001168537"/>
    </source>
</evidence>
<organism evidence="2 3">
    <name type="scientific">Nocardioides abyssi</name>
    <dbReference type="NCBI Taxonomy" id="3058370"/>
    <lineage>
        <taxon>Bacteria</taxon>
        <taxon>Bacillati</taxon>
        <taxon>Actinomycetota</taxon>
        <taxon>Actinomycetes</taxon>
        <taxon>Propionibacteriales</taxon>
        <taxon>Nocardioidaceae</taxon>
        <taxon>Nocardioides</taxon>
    </lineage>
</organism>
<evidence type="ECO:0000313" key="2">
    <source>
        <dbReference type="EMBL" id="MDN4163501.1"/>
    </source>
</evidence>
<keyword evidence="1" id="KW-0812">Transmembrane</keyword>
<keyword evidence="1" id="KW-0472">Membrane</keyword>
<accession>A0ABT8EZ77</accession>
<sequence length="169" mass="17057">MTVDAAPREQTFAAPASAWVLAWSSVAVQMATLADRGTAGEESALVSVPIGALLVAWVSAGVVRGRMVRTCLAGVILLLVVVGGVLDLVAGPSALELAGTAAACVALGAFVSYVRSDCYARLRADRRTALPTGFTGLVVLAVVVGALGGLTAPVATADQGSGVHLRIRF</sequence>
<feature type="transmembrane region" description="Helical" evidence="1">
    <location>
        <begin position="97"/>
        <end position="114"/>
    </location>
</feature>
<feature type="transmembrane region" description="Helical" evidence="1">
    <location>
        <begin position="134"/>
        <end position="155"/>
    </location>
</feature>
<dbReference type="EMBL" id="JAUHJR010000014">
    <property type="protein sequence ID" value="MDN4163501.1"/>
    <property type="molecule type" value="Genomic_DNA"/>
</dbReference>
<evidence type="ECO:0000256" key="1">
    <source>
        <dbReference type="SAM" id="Phobius"/>
    </source>
</evidence>
<reference evidence="2" key="1">
    <citation type="submission" date="2023-06" db="EMBL/GenBank/DDBJ databases">
        <title>Draft genome sequence of Nocardioides sp. SOB72.</title>
        <authorList>
            <person name="Zhang G."/>
        </authorList>
    </citation>
    <scope>NUCLEOTIDE SEQUENCE</scope>
    <source>
        <strain evidence="2">SOB72</strain>
    </source>
</reference>
<feature type="transmembrane region" description="Helical" evidence="1">
    <location>
        <begin position="70"/>
        <end position="91"/>
    </location>
</feature>
<name>A0ABT8EZ77_9ACTN</name>
<keyword evidence="1" id="KW-1133">Transmembrane helix</keyword>
<protein>
    <submittedName>
        <fullName evidence="2">Uncharacterized protein</fullName>
    </submittedName>
</protein>
<dbReference type="Proteomes" id="UP001168537">
    <property type="component" value="Unassembled WGS sequence"/>
</dbReference>
<feature type="transmembrane region" description="Helical" evidence="1">
    <location>
        <begin position="12"/>
        <end position="32"/>
    </location>
</feature>
<dbReference type="RefSeq" id="WP_300962816.1">
    <property type="nucleotide sequence ID" value="NZ_JAUHJR010000014.1"/>
</dbReference>
<proteinExistence type="predicted"/>
<gene>
    <name evidence="2" type="ORF">QWY29_19180</name>
</gene>
<keyword evidence="3" id="KW-1185">Reference proteome</keyword>
<comment type="caution">
    <text evidence="2">The sequence shown here is derived from an EMBL/GenBank/DDBJ whole genome shotgun (WGS) entry which is preliminary data.</text>
</comment>
<feature type="transmembrane region" description="Helical" evidence="1">
    <location>
        <begin position="44"/>
        <end position="63"/>
    </location>
</feature>